<evidence type="ECO:0000313" key="1">
    <source>
        <dbReference type="EMBL" id="MBP2403122.1"/>
    </source>
</evidence>
<gene>
    <name evidence="1" type="ORF">JO379_002591</name>
</gene>
<comment type="caution">
    <text evidence="1">The sequence shown here is derived from an EMBL/GenBank/DDBJ whole genome shotgun (WGS) entry which is preliminary data.</text>
</comment>
<proteinExistence type="predicted"/>
<dbReference type="Proteomes" id="UP001519291">
    <property type="component" value="Unassembled WGS sequence"/>
</dbReference>
<reference evidence="1 2" key="1">
    <citation type="submission" date="2021-03" db="EMBL/GenBank/DDBJ databases">
        <title>Sequencing the genomes of 1000 actinobacteria strains.</title>
        <authorList>
            <person name="Klenk H.-P."/>
        </authorList>
    </citation>
    <scope>NUCLEOTIDE SEQUENCE [LARGE SCALE GENOMIC DNA]</scope>
    <source>
        <strain evidence="1 2">DSM 41480</strain>
    </source>
</reference>
<name>A0ABS4Y3U7_9ACTN</name>
<protein>
    <recommendedName>
        <fullName evidence="3">Immunity protein 50</fullName>
    </recommendedName>
</protein>
<dbReference type="InterPro" id="IPR028957">
    <property type="entry name" value="Imm50"/>
</dbReference>
<organism evidence="1 2">
    <name type="scientific">Streptomyces syringium</name>
    <dbReference type="NCBI Taxonomy" id="76729"/>
    <lineage>
        <taxon>Bacteria</taxon>
        <taxon>Bacillati</taxon>
        <taxon>Actinomycetota</taxon>
        <taxon>Actinomycetes</taxon>
        <taxon>Kitasatosporales</taxon>
        <taxon>Streptomycetaceae</taxon>
        <taxon>Streptomyces</taxon>
    </lineage>
</organism>
<dbReference type="GeneID" id="91569456"/>
<sequence>MWTEFLENSAGIEGVYAGTPPVLEAVHIHEIGLNRDGPVLKLRFDLPEYPAKAPKKWESQGYNTVQVELCLGGVRDIALDGFSSDPIADIVLSGGEVIDVEVVSSDTRIRASADTVFISSISAYLDAG</sequence>
<dbReference type="Pfam" id="PF15594">
    <property type="entry name" value="Imm50"/>
    <property type="match status" value="1"/>
</dbReference>
<dbReference type="EMBL" id="JAGIOH010000001">
    <property type="protein sequence ID" value="MBP2403122.1"/>
    <property type="molecule type" value="Genomic_DNA"/>
</dbReference>
<evidence type="ECO:0000313" key="2">
    <source>
        <dbReference type="Proteomes" id="UP001519291"/>
    </source>
</evidence>
<accession>A0ABS4Y3U7</accession>
<evidence type="ECO:0008006" key="3">
    <source>
        <dbReference type="Google" id="ProtNLM"/>
    </source>
</evidence>
<keyword evidence="2" id="KW-1185">Reference proteome</keyword>
<dbReference type="RefSeq" id="WP_130878064.1">
    <property type="nucleotide sequence ID" value="NZ_JAGIOH010000001.1"/>
</dbReference>